<organism evidence="2 3">
    <name type="scientific">Parthenolecanium corni</name>
    <dbReference type="NCBI Taxonomy" id="536013"/>
    <lineage>
        <taxon>Eukaryota</taxon>
        <taxon>Metazoa</taxon>
        <taxon>Ecdysozoa</taxon>
        <taxon>Arthropoda</taxon>
        <taxon>Hexapoda</taxon>
        <taxon>Insecta</taxon>
        <taxon>Pterygota</taxon>
        <taxon>Neoptera</taxon>
        <taxon>Paraneoptera</taxon>
        <taxon>Hemiptera</taxon>
        <taxon>Sternorrhyncha</taxon>
        <taxon>Coccoidea</taxon>
        <taxon>Coccidae</taxon>
        <taxon>Parthenolecanium</taxon>
    </lineage>
</organism>
<evidence type="ECO:0000256" key="1">
    <source>
        <dbReference type="SAM" id="MobiDB-lite"/>
    </source>
</evidence>
<feature type="compositionally biased region" description="Low complexity" evidence="1">
    <location>
        <begin position="139"/>
        <end position="153"/>
    </location>
</feature>
<dbReference type="EMBL" id="JBBCAQ010000032">
    <property type="protein sequence ID" value="KAK7584241.1"/>
    <property type="molecule type" value="Genomic_DNA"/>
</dbReference>
<feature type="region of interest" description="Disordered" evidence="1">
    <location>
        <begin position="100"/>
        <end position="182"/>
    </location>
</feature>
<evidence type="ECO:0000313" key="2">
    <source>
        <dbReference type="EMBL" id="KAK7584241.1"/>
    </source>
</evidence>
<sequence length="182" mass="20218">MIIIREIRKRNKIKQSSQIERSFCNSRPNQSDAEQRAGTTDSIPKNAVDILPPNTSPHSDRIIFRVDVLLEDSRDSLKRVQKAVIDFHGYAQDVSFSTFSRPRCQLPSDNPRESRKRNQTVGPSAAVAHRVDDDEQNRAATKPSATASSATSANYDRNVTASAAEGGEGVWRGADHEEAERD</sequence>
<feature type="compositionally biased region" description="Polar residues" evidence="1">
    <location>
        <begin position="15"/>
        <end position="43"/>
    </location>
</feature>
<comment type="caution">
    <text evidence="2">The sequence shown here is derived from an EMBL/GenBank/DDBJ whole genome shotgun (WGS) entry which is preliminary data.</text>
</comment>
<gene>
    <name evidence="2" type="ORF">V9T40_005204</name>
</gene>
<reference evidence="2 3" key="1">
    <citation type="submission" date="2024-03" db="EMBL/GenBank/DDBJ databases">
        <title>Adaptation during the transition from Ophiocordyceps entomopathogen to insect associate is accompanied by gene loss and intensified selection.</title>
        <authorList>
            <person name="Ward C.M."/>
            <person name="Onetto C.A."/>
            <person name="Borneman A.R."/>
        </authorList>
    </citation>
    <scope>NUCLEOTIDE SEQUENCE [LARGE SCALE GENOMIC DNA]</scope>
    <source>
        <strain evidence="2">AWRI1</strain>
        <tissue evidence="2">Single Adult Female</tissue>
    </source>
</reference>
<name>A0AAN9TUL0_9HEMI</name>
<protein>
    <submittedName>
        <fullName evidence="2">Uncharacterized protein</fullName>
    </submittedName>
</protein>
<evidence type="ECO:0000313" key="3">
    <source>
        <dbReference type="Proteomes" id="UP001367676"/>
    </source>
</evidence>
<proteinExistence type="predicted"/>
<accession>A0AAN9TUL0</accession>
<dbReference type="AlphaFoldDB" id="A0AAN9TUL0"/>
<dbReference type="Proteomes" id="UP001367676">
    <property type="component" value="Unassembled WGS sequence"/>
</dbReference>
<feature type="region of interest" description="Disordered" evidence="1">
    <location>
        <begin position="15"/>
        <end position="56"/>
    </location>
</feature>
<keyword evidence="3" id="KW-1185">Reference proteome</keyword>
<feature type="compositionally biased region" description="Basic and acidic residues" evidence="1">
    <location>
        <begin position="173"/>
        <end position="182"/>
    </location>
</feature>